<protein>
    <submittedName>
        <fullName evidence="1">Uncharacterized protein</fullName>
    </submittedName>
</protein>
<evidence type="ECO:0000313" key="2">
    <source>
        <dbReference type="EMBL" id="VFK30259.1"/>
    </source>
</evidence>
<name>A0A450XER2_9GAMM</name>
<sequence>MLGLGVFDQIARVFMTIPSRAGLITAEYRFLLLQQGQGIFAVPCFAIPTLRDGKVSDREKDNQSDNTQPAKPVQMRVGRDVHYDYNIKGSNAGNLYTVTIT</sequence>
<dbReference type="EMBL" id="CAADGH010000016">
    <property type="protein sequence ID" value="VFK75157.1"/>
    <property type="molecule type" value="Genomic_DNA"/>
</dbReference>
<proteinExistence type="predicted"/>
<evidence type="ECO:0000313" key="1">
    <source>
        <dbReference type="EMBL" id="VFK27748.1"/>
    </source>
</evidence>
<dbReference type="EMBL" id="CAADFQ010000014">
    <property type="protein sequence ID" value="VFK30259.1"/>
    <property type="molecule type" value="Genomic_DNA"/>
</dbReference>
<organism evidence="1">
    <name type="scientific">Candidatus Kentrum sp. MB</name>
    <dbReference type="NCBI Taxonomy" id="2138164"/>
    <lineage>
        <taxon>Bacteria</taxon>
        <taxon>Pseudomonadati</taxon>
        <taxon>Pseudomonadota</taxon>
        <taxon>Gammaproteobacteria</taxon>
        <taxon>Candidatus Kentrum</taxon>
    </lineage>
</organism>
<dbReference type="EMBL" id="CAADFO010000030">
    <property type="protein sequence ID" value="VFK27748.1"/>
    <property type="molecule type" value="Genomic_DNA"/>
</dbReference>
<reference evidence="1" key="1">
    <citation type="submission" date="2019-02" db="EMBL/GenBank/DDBJ databases">
        <authorList>
            <person name="Gruber-Vodicka R. H."/>
            <person name="Seah K. B. B."/>
        </authorList>
    </citation>
    <scope>NUCLEOTIDE SEQUENCE</scope>
    <source>
        <strain evidence="1">BECK_BZ197</strain>
        <strain evidence="3">BECK_BZ198</strain>
        <strain evidence="2">BECK_BZ199</strain>
    </source>
</reference>
<gene>
    <name evidence="1" type="ORF">BECKMB1821G_GA0114241_10304</name>
    <name evidence="3" type="ORF">BECKMB1821H_GA0114242_101639</name>
    <name evidence="2" type="ORF">BECKMB1821I_GA0114274_101439</name>
</gene>
<evidence type="ECO:0000313" key="3">
    <source>
        <dbReference type="EMBL" id="VFK75157.1"/>
    </source>
</evidence>
<accession>A0A450XER2</accession>
<dbReference type="AlphaFoldDB" id="A0A450XER2"/>